<evidence type="ECO:0000313" key="1">
    <source>
        <dbReference type="EMBL" id="RDB25804.1"/>
    </source>
</evidence>
<name>A0A369K228_HYPMA</name>
<dbReference type="OrthoDB" id="198652at2759"/>
<gene>
    <name evidence="1" type="ORF">Hypma_006530</name>
</gene>
<evidence type="ECO:0000313" key="2">
    <source>
        <dbReference type="Proteomes" id="UP000076154"/>
    </source>
</evidence>
<proteinExistence type="predicted"/>
<dbReference type="Proteomes" id="UP000076154">
    <property type="component" value="Unassembled WGS sequence"/>
</dbReference>
<dbReference type="AlphaFoldDB" id="A0A369K228"/>
<reference evidence="1" key="1">
    <citation type="submission" date="2018-04" db="EMBL/GenBank/DDBJ databases">
        <title>Whole genome sequencing of Hypsizygus marmoreus.</title>
        <authorList>
            <person name="Choi I.-G."/>
            <person name="Min B."/>
            <person name="Kim J.-G."/>
            <person name="Kim S."/>
            <person name="Oh Y.-L."/>
            <person name="Kong W.-S."/>
            <person name="Park H."/>
            <person name="Jeong J."/>
            <person name="Song E.-S."/>
        </authorList>
    </citation>
    <scope>NUCLEOTIDE SEQUENCE [LARGE SCALE GENOMIC DNA]</scope>
    <source>
        <strain evidence="1">51987-8</strain>
    </source>
</reference>
<dbReference type="InParanoid" id="A0A369K228"/>
<organism evidence="1 2">
    <name type="scientific">Hypsizygus marmoreus</name>
    <name type="common">White beech mushroom</name>
    <name type="synonym">Agaricus marmoreus</name>
    <dbReference type="NCBI Taxonomy" id="39966"/>
    <lineage>
        <taxon>Eukaryota</taxon>
        <taxon>Fungi</taxon>
        <taxon>Dikarya</taxon>
        <taxon>Basidiomycota</taxon>
        <taxon>Agaricomycotina</taxon>
        <taxon>Agaricomycetes</taxon>
        <taxon>Agaricomycetidae</taxon>
        <taxon>Agaricales</taxon>
        <taxon>Tricholomatineae</taxon>
        <taxon>Lyophyllaceae</taxon>
        <taxon>Hypsizygus</taxon>
    </lineage>
</organism>
<keyword evidence="2" id="KW-1185">Reference proteome</keyword>
<protein>
    <submittedName>
        <fullName evidence="1">Uncharacterized protein</fullName>
    </submittedName>
</protein>
<sequence length="304" mass="33400">MTLPSDRLHALLQELDKFTGTPTARARRSHSKCGKGRRLVELGLQCLSPAASIPQTCIPRFRSTAALTPTSNFMSTKPFVTTSFGPQTTSRTPPARMSFALHTGAPTSPTSPSTAMHVWIVWAFIILSTSLDFTPPSHPKPLPTKSFISKPSVSHPLYSMPRKPSPPNPPSDLLFTDNTNSVNIFSSLYSLPAYTEILKFFCVVLIQTTHQVRVLHVPGASNAVADALSRAQFTTAKLSSLPSPFHIFNPLICRWGLPKNDFFWSKIQATPPGCLVKRTPHSRTFPCFGPVHRHVHVAVIWLGA</sequence>
<dbReference type="EMBL" id="LUEZ02000040">
    <property type="protein sequence ID" value="RDB25804.1"/>
    <property type="molecule type" value="Genomic_DNA"/>
</dbReference>
<accession>A0A369K228</accession>
<comment type="caution">
    <text evidence="1">The sequence shown here is derived from an EMBL/GenBank/DDBJ whole genome shotgun (WGS) entry which is preliminary data.</text>
</comment>